<comment type="caution">
    <text evidence="8">The sequence shown here is derived from an EMBL/GenBank/DDBJ whole genome shotgun (WGS) entry which is preliminary data.</text>
</comment>
<dbReference type="RefSeq" id="XP_015660603.1">
    <property type="nucleotide sequence ID" value="XM_015800596.1"/>
</dbReference>
<dbReference type="GO" id="GO:0008654">
    <property type="term" value="P:phospholipid biosynthetic process"/>
    <property type="evidence" value="ECO:0007669"/>
    <property type="project" value="TreeGrafter"/>
</dbReference>
<dbReference type="PANTHER" id="PTHR12563:SF17">
    <property type="entry name" value="DIHYDROXYACETONE PHOSPHATE ACYLTRANSFERASE"/>
    <property type="match status" value="1"/>
</dbReference>
<evidence type="ECO:0000313" key="9">
    <source>
        <dbReference type="Proteomes" id="UP000037923"/>
    </source>
</evidence>
<dbReference type="OMA" id="NQLIHVC"/>
<dbReference type="GO" id="GO:0019432">
    <property type="term" value="P:triglyceride biosynthetic process"/>
    <property type="evidence" value="ECO:0007669"/>
    <property type="project" value="TreeGrafter"/>
</dbReference>
<dbReference type="SUPFAM" id="SSF69593">
    <property type="entry name" value="Glycerol-3-phosphate (1)-acyltransferase"/>
    <property type="match status" value="1"/>
</dbReference>
<evidence type="ECO:0000256" key="4">
    <source>
        <dbReference type="ARBA" id="ARBA00023136"/>
    </source>
</evidence>
<feature type="region of interest" description="Disordered" evidence="6">
    <location>
        <begin position="210"/>
        <end position="231"/>
    </location>
</feature>
<feature type="compositionally biased region" description="Low complexity" evidence="6">
    <location>
        <begin position="1099"/>
        <end position="1123"/>
    </location>
</feature>
<evidence type="ECO:0000256" key="2">
    <source>
        <dbReference type="ARBA" id="ARBA00007937"/>
    </source>
</evidence>
<dbReference type="GO" id="GO:0031966">
    <property type="term" value="C:mitochondrial membrane"/>
    <property type="evidence" value="ECO:0007669"/>
    <property type="project" value="TreeGrafter"/>
</dbReference>
<reference evidence="8 9" key="1">
    <citation type="submission" date="2015-07" db="EMBL/GenBank/DDBJ databases">
        <title>High-quality genome of monoxenous trypanosomatid Leptomonas pyrrhocoris.</title>
        <authorList>
            <person name="Flegontov P."/>
            <person name="Butenko A."/>
            <person name="Firsov S."/>
            <person name="Vlcek C."/>
            <person name="Logacheva M.D."/>
            <person name="Field M."/>
            <person name="Filatov D."/>
            <person name="Flegontova O."/>
            <person name="Gerasimov E."/>
            <person name="Jackson A.P."/>
            <person name="Kelly S."/>
            <person name="Opperdoes F."/>
            <person name="O'Reilly A."/>
            <person name="Votypka J."/>
            <person name="Yurchenko V."/>
            <person name="Lukes J."/>
        </authorList>
    </citation>
    <scope>NUCLEOTIDE SEQUENCE [LARGE SCALE GENOMIC DNA]</scope>
    <source>
        <strain evidence="8">H10</strain>
    </source>
</reference>
<dbReference type="Proteomes" id="UP000037923">
    <property type="component" value="Unassembled WGS sequence"/>
</dbReference>
<dbReference type="PANTHER" id="PTHR12563">
    <property type="entry name" value="GLYCEROL-3-PHOSPHATE ACYLTRANSFERASE"/>
    <property type="match status" value="1"/>
</dbReference>
<feature type="region of interest" description="Disordered" evidence="6">
    <location>
        <begin position="55"/>
        <end position="93"/>
    </location>
</feature>
<dbReference type="Pfam" id="PF19277">
    <property type="entry name" value="GPAT_C"/>
    <property type="match status" value="2"/>
</dbReference>
<keyword evidence="9" id="KW-1185">Reference proteome</keyword>
<dbReference type="GeneID" id="26903584"/>
<protein>
    <submittedName>
        <fullName evidence="8">Dihydroxyacetonephosphate acyltransferase (DAT)</fullName>
    </submittedName>
</protein>
<name>A0A0N1J504_LEPPY</name>
<dbReference type="SMART" id="SM00563">
    <property type="entry name" value="PlsC"/>
    <property type="match status" value="1"/>
</dbReference>
<evidence type="ECO:0000256" key="5">
    <source>
        <dbReference type="ARBA" id="ARBA00023315"/>
    </source>
</evidence>
<evidence type="ECO:0000313" key="8">
    <source>
        <dbReference type="EMBL" id="KPA82164.1"/>
    </source>
</evidence>
<dbReference type="GO" id="GO:0006631">
    <property type="term" value="P:fatty acid metabolic process"/>
    <property type="evidence" value="ECO:0007669"/>
    <property type="project" value="TreeGrafter"/>
</dbReference>
<dbReference type="Pfam" id="PF01553">
    <property type="entry name" value="Acyltransferase"/>
    <property type="match status" value="1"/>
</dbReference>
<dbReference type="EMBL" id="LGTL01000005">
    <property type="protein sequence ID" value="KPA82164.1"/>
    <property type="molecule type" value="Genomic_DNA"/>
</dbReference>
<comment type="similarity">
    <text evidence="2">Belongs to the GPAT/DAPAT family.</text>
</comment>
<comment type="subcellular location">
    <subcellularLocation>
        <location evidence="1">Endomembrane system</location>
        <topology evidence="1">Peripheral membrane protein</topology>
    </subcellularLocation>
</comment>
<feature type="region of interest" description="Disordered" evidence="6">
    <location>
        <begin position="1097"/>
        <end position="1123"/>
    </location>
</feature>
<dbReference type="InterPro" id="IPR002123">
    <property type="entry name" value="Plipid/glycerol_acylTrfase"/>
</dbReference>
<dbReference type="GO" id="GO:0004366">
    <property type="term" value="F:glycerol-3-phosphate O-acyltransferase activity"/>
    <property type="evidence" value="ECO:0007669"/>
    <property type="project" value="TreeGrafter"/>
</dbReference>
<keyword evidence="4" id="KW-0472">Membrane</keyword>
<dbReference type="CDD" id="cd07993">
    <property type="entry name" value="LPLAT_DHAPAT-like"/>
    <property type="match status" value="1"/>
</dbReference>
<dbReference type="GO" id="GO:0006072">
    <property type="term" value="P:glycerol-3-phosphate metabolic process"/>
    <property type="evidence" value="ECO:0007669"/>
    <property type="project" value="TreeGrafter"/>
</dbReference>
<gene>
    <name evidence="8" type="ORF">ABB37_03293</name>
</gene>
<feature type="compositionally biased region" description="Polar residues" evidence="6">
    <location>
        <begin position="56"/>
        <end position="67"/>
    </location>
</feature>
<keyword evidence="5 8" id="KW-0012">Acyltransferase</keyword>
<keyword evidence="3 8" id="KW-0808">Transferase</keyword>
<evidence type="ECO:0000256" key="6">
    <source>
        <dbReference type="SAM" id="MobiDB-lite"/>
    </source>
</evidence>
<evidence type="ECO:0000259" key="7">
    <source>
        <dbReference type="SMART" id="SM00563"/>
    </source>
</evidence>
<dbReference type="OrthoDB" id="10255570at2759"/>
<sequence>MAFPTTHLTLPEQCTQVVLLTTVDAVSATYVSALATSPLVPQNCRVVVWNVPPTATPNSMQEGHSNESSSVPSDAAAAAPPSPTSDRASAATGMGQAAFATALTQIAAKMRERRAPRPVATVTHMTQFFYGGVSPKVEEIGPMMRRIDVRHHPSTDVPAAIAAGVLAVEDSVFVLVLNAQSLGTDTAAALQPYETFLRAVWGVNPHLTVAAPAPRRPPSSSSPPDSVPRKRQGSLVVLADEVYRAAACAMVKTVAAEVSTSVEWFVQLAYVHAMDPPALEFGATEVAVEGPAGISHGGALPVLCATNVLGVLRHFPVSRSEPATITPVDVALNAALLGHIFLRCGELPECSDDFSDLATTGKGHGTRTSAQPTRHHMASFAIAESHKPAEASLVWGMFGEYLMGYYGRFAKHICAAFPVAGVVTPAPILQFPFSLQDVVNFGPEPRCPTYLLEGWRAYQQRQRVTDDFHGAEMTRKMQACVHQLDDTLNSITSAARAAAAQKKAVIAATALRRRASSSSSFALPPYCLDDFNVPVYQYMLRRLTMHYSLMPYHQCVALTEVDWEAYISVIARSVLVHLASSVLQRAQEEPSSQVRRLAGAPGVDIASIAGVKPTAVVADPNSTAPASVVEGALAKPPSDAAATVPFGFPEPRRSFTNDFIYRGEERIPPFPSLTRRYFPCATFLHRTALTSNGWRTDITPGMTPKTMAAILAQPHLQRLMTALAARDGATKAEVEAQAKRILLVAGDTLNHPQCRVMGLTVREIFKCMYQRMSVNHGAFERMHRQLEMPRVAMVYVPLHRSYVDFLSLSLLLAEMQSPLPHIVAGDGFLSLGPLATLMRGSGAFFIRRTFRGDALYTALFKEYVRQLMLSHRPMEFFIEGTRSRTGKTMTPKKGILKFVCDTFFDPSQRELDDVLFIPVSLSYDELLEATMYAKELLGVPKPKENLANFFKASSTLKRVHGSIHLHLGDAISLRSLKEHPRQCPLPYQPKTESIDATQVGQVPSAGGATPAARSTAGTEVRAGDLPSRESLPLHTTPTIIKLDSPTPLSILNSVAWHLTYQLQRNIVITPASMVAALLECLSPYYYTRTPRVEGGGKDAGAVSAGATATTSSSPSTSVATVDAAQSSSEAAGVPLPVMEQGVTWLRGILLERGARLCVEAATWSADRVVKTALGNLCAFAHLTNSMSTVSYQQPDNVVTRLGLNISTNQLIHVCIDEALVAVVAQAFGTPTMPHHPPTAERATVCGTLAVKSDVLANHSQLLQRLLSTEFPNYAASSPVSFASWLECTVSRLQRHQPSAAAVAAAAQRASASAGEAAPPDSHGPFTSLPVTEYYYFLLQLICPHIEALYAVLLTSLTLLNAFPGLPLGAADVVSTTQKACRSLYEEHQLNYAVTANKETLQHYYESLVSLSVLQLGRFSPPPSPPATTDTKKKSPPSQGIVTYKVGELGQAKALERLDVLASQVQKFLWYPGVEAKGAVNADVVRERVLKVYRQLTQPSKI</sequence>
<dbReference type="GO" id="GO:0012505">
    <property type="term" value="C:endomembrane system"/>
    <property type="evidence" value="ECO:0007669"/>
    <property type="project" value="UniProtKB-SubCell"/>
</dbReference>
<dbReference type="InterPro" id="IPR022284">
    <property type="entry name" value="GPAT/DHAPAT"/>
</dbReference>
<dbReference type="VEuPathDB" id="TriTrypDB:LpyrH10_05_1530"/>
<feature type="region of interest" description="Disordered" evidence="6">
    <location>
        <begin position="1000"/>
        <end position="1032"/>
    </location>
</feature>
<evidence type="ECO:0000256" key="3">
    <source>
        <dbReference type="ARBA" id="ARBA00022679"/>
    </source>
</evidence>
<feature type="compositionally biased region" description="Low complexity" evidence="6">
    <location>
        <begin position="68"/>
        <end position="93"/>
    </location>
</feature>
<feature type="domain" description="Phospholipid/glycerol acyltransferase" evidence="7">
    <location>
        <begin position="793"/>
        <end position="924"/>
    </location>
</feature>
<organism evidence="8 9">
    <name type="scientific">Leptomonas pyrrhocoris</name>
    <name type="common">Firebug parasite</name>
    <dbReference type="NCBI Taxonomy" id="157538"/>
    <lineage>
        <taxon>Eukaryota</taxon>
        <taxon>Discoba</taxon>
        <taxon>Euglenozoa</taxon>
        <taxon>Kinetoplastea</taxon>
        <taxon>Metakinetoplastina</taxon>
        <taxon>Trypanosomatida</taxon>
        <taxon>Trypanosomatidae</taxon>
        <taxon>Leishmaniinae</taxon>
        <taxon>Leptomonas</taxon>
    </lineage>
</organism>
<proteinExistence type="inferred from homology"/>
<evidence type="ECO:0000256" key="1">
    <source>
        <dbReference type="ARBA" id="ARBA00004184"/>
    </source>
</evidence>
<dbReference type="InterPro" id="IPR041728">
    <property type="entry name" value="GPAT/DHAPAT_LPLAT"/>
</dbReference>
<accession>A0A0N1J504</accession>
<dbReference type="InterPro" id="IPR045520">
    <property type="entry name" value="GPAT/DHAPAT_C"/>
</dbReference>